<dbReference type="EMBL" id="JALXKZ020000002">
    <property type="protein sequence ID" value="MCV7628152.1"/>
    <property type="molecule type" value="Genomic_DNA"/>
</dbReference>
<feature type="transmembrane region" description="Helical" evidence="1">
    <location>
        <begin position="148"/>
        <end position="166"/>
    </location>
</feature>
<organism evidence="3 4">
    <name type="scientific">Micrococcus luteus</name>
    <name type="common">Micrococcus lysodeikticus</name>
    <dbReference type="NCBI Taxonomy" id="1270"/>
    <lineage>
        <taxon>Bacteria</taxon>
        <taxon>Bacillati</taxon>
        <taxon>Actinomycetota</taxon>
        <taxon>Actinomycetes</taxon>
        <taxon>Micrococcales</taxon>
        <taxon>Micrococcaceae</taxon>
        <taxon>Micrococcus</taxon>
    </lineage>
</organism>
<dbReference type="Pfam" id="PF01478">
    <property type="entry name" value="Peptidase_A24"/>
    <property type="match status" value="1"/>
</dbReference>
<gene>
    <name evidence="3" type="ORF">M3A82_002170</name>
</gene>
<comment type="caution">
    <text evidence="3">The sequence shown here is derived from an EMBL/GenBank/DDBJ whole genome shotgun (WGS) entry which is preliminary data.</text>
</comment>
<proteinExistence type="predicted"/>
<keyword evidence="1" id="KW-0472">Membrane</keyword>
<dbReference type="RefSeq" id="WP_248074033.1">
    <property type="nucleotide sequence ID" value="NZ_JAHXNG010000007.1"/>
</dbReference>
<evidence type="ECO:0000256" key="1">
    <source>
        <dbReference type="SAM" id="Phobius"/>
    </source>
</evidence>
<evidence type="ECO:0000313" key="4">
    <source>
        <dbReference type="Proteomes" id="UP001205867"/>
    </source>
</evidence>
<dbReference type="Gene3D" id="1.20.120.1220">
    <property type="match status" value="1"/>
</dbReference>
<dbReference type="GO" id="GO:0016020">
    <property type="term" value="C:membrane"/>
    <property type="evidence" value="ECO:0007669"/>
    <property type="project" value="InterPro"/>
</dbReference>
<dbReference type="GO" id="GO:0004190">
    <property type="term" value="F:aspartic-type endopeptidase activity"/>
    <property type="evidence" value="ECO:0007669"/>
    <property type="project" value="InterPro"/>
</dbReference>
<name>A0AAP3AFC8_MICLU</name>
<feature type="transmembrane region" description="Helical" evidence="1">
    <location>
        <begin position="16"/>
        <end position="35"/>
    </location>
</feature>
<dbReference type="InterPro" id="IPR000045">
    <property type="entry name" value="Prepilin_IV_endopep_pep"/>
</dbReference>
<evidence type="ECO:0000313" key="3">
    <source>
        <dbReference type="EMBL" id="MCV7628152.1"/>
    </source>
</evidence>
<sequence length="167" mass="16387">MSGVGWAWTHGAPATAVLWSLGLVWFAVCAGVLVRTDLREHRLPNRWTLQLALGGLAAMTGGALLAGRGDLALCSLLGGLGYTVAMLALHVLSRGGLGMGDVKLAGGLGVYTGVLGPTAVLAAGVGAILLGGVVAGVLVLAGRATGRTALPFGPAMVAAAAGVLVLA</sequence>
<accession>A0AAP3AFC8</accession>
<evidence type="ECO:0000259" key="2">
    <source>
        <dbReference type="Pfam" id="PF01478"/>
    </source>
</evidence>
<feature type="transmembrane region" description="Helical" evidence="1">
    <location>
        <begin position="114"/>
        <end position="142"/>
    </location>
</feature>
<dbReference type="Proteomes" id="UP001205867">
    <property type="component" value="Unassembled WGS sequence"/>
</dbReference>
<reference evidence="3" key="1">
    <citation type="submission" date="2023-06" db="EMBL/GenBank/DDBJ databases">
        <title>lsaBGC provides a comprehensive framework for evolutionary analysis of biosynthetic gene clusters within focal taxa.</title>
        <authorList>
            <person name="Salamzade R."/>
            <person name="Sandstrom S."/>
            <person name="Kalan L.R."/>
        </authorList>
    </citation>
    <scope>NUCLEOTIDE SEQUENCE</scope>
    <source>
        <strain evidence="3">P3-SID899</strain>
    </source>
</reference>
<feature type="transmembrane region" description="Helical" evidence="1">
    <location>
        <begin position="47"/>
        <end position="66"/>
    </location>
</feature>
<protein>
    <submittedName>
        <fullName evidence="3">A24 family peptidase</fullName>
    </submittedName>
</protein>
<dbReference type="AlphaFoldDB" id="A0AAP3AFC8"/>
<feature type="transmembrane region" description="Helical" evidence="1">
    <location>
        <begin position="72"/>
        <end position="93"/>
    </location>
</feature>
<feature type="domain" description="Prepilin type IV endopeptidase peptidase" evidence="2">
    <location>
        <begin position="26"/>
        <end position="133"/>
    </location>
</feature>
<keyword evidence="1" id="KW-1133">Transmembrane helix</keyword>
<keyword evidence="1" id="KW-0812">Transmembrane</keyword>